<gene>
    <name evidence="1" type="ORF">VR44_08245</name>
</gene>
<sequence>MISGAQDMSNAVRSYNINFDSDDRGTLPGQVEMLALADIIGDAAVRVRIAGPKIVADAAYGVLDKCTDAMSDLAEYVSLTQSSFIPVDHPDIPLTIITDRPIVRHAEVQASLGAATNALVAFLDVARDHLDDWNGQAA</sequence>
<protein>
    <submittedName>
        <fullName evidence="1">Uncharacterized protein</fullName>
    </submittedName>
</protein>
<name>A0A0F4JPW7_9ACTN</name>
<dbReference type="Proteomes" id="UP000033551">
    <property type="component" value="Unassembled WGS sequence"/>
</dbReference>
<evidence type="ECO:0000313" key="2">
    <source>
        <dbReference type="Proteomes" id="UP000033551"/>
    </source>
</evidence>
<proteinExistence type="predicted"/>
<keyword evidence="2" id="KW-1185">Reference proteome</keyword>
<reference evidence="1 2" key="1">
    <citation type="submission" date="2015-02" db="EMBL/GenBank/DDBJ databases">
        <authorList>
            <person name="Ju K.-S."/>
            <person name="Doroghazi J.R."/>
            <person name="Metcalf W."/>
        </authorList>
    </citation>
    <scope>NUCLEOTIDE SEQUENCE [LARGE SCALE GENOMIC DNA]</scope>
    <source>
        <strain evidence="1 2">NRRL ISP-5550</strain>
    </source>
</reference>
<comment type="caution">
    <text evidence="1">The sequence shown here is derived from an EMBL/GenBank/DDBJ whole genome shotgun (WGS) entry which is preliminary data.</text>
</comment>
<evidence type="ECO:0000313" key="1">
    <source>
        <dbReference type="EMBL" id="KJY36235.1"/>
    </source>
</evidence>
<accession>A0A0F4JPW7</accession>
<dbReference type="PATRIC" id="fig|68223.7.peg.4547"/>
<dbReference type="EMBL" id="JZWV01000169">
    <property type="protein sequence ID" value="KJY36235.1"/>
    <property type="molecule type" value="Genomic_DNA"/>
</dbReference>
<dbReference type="AlphaFoldDB" id="A0A0F4JPW7"/>
<organism evidence="1 2">
    <name type="scientific">Streptomyces katrae</name>
    <dbReference type="NCBI Taxonomy" id="68223"/>
    <lineage>
        <taxon>Bacteria</taxon>
        <taxon>Bacillati</taxon>
        <taxon>Actinomycetota</taxon>
        <taxon>Actinomycetes</taxon>
        <taxon>Kitasatosporales</taxon>
        <taxon>Streptomycetaceae</taxon>
        <taxon>Streptomyces</taxon>
    </lineage>
</organism>
<dbReference type="OrthoDB" id="4196917at2"/>
<dbReference type="RefSeq" id="WP_045946733.1">
    <property type="nucleotide sequence ID" value="NZ_JZWV01000169.1"/>
</dbReference>